<evidence type="ECO:0000256" key="14">
    <source>
        <dbReference type="RuleBase" id="RU003811"/>
    </source>
</evidence>
<dbReference type="GO" id="GO:0008795">
    <property type="term" value="F:NAD+ synthase activity"/>
    <property type="evidence" value="ECO:0007669"/>
    <property type="project" value="UniProtKB-UniRule"/>
</dbReference>
<dbReference type="Gene3D" id="3.40.50.620">
    <property type="entry name" value="HUPs"/>
    <property type="match status" value="1"/>
</dbReference>
<evidence type="ECO:0000256" key="1">
    <source>
        <dbReference type="ARBA" id="ARBA00005859"/>
    </source>
</evidence>
<dbReference type="NCBIfam" id="TIGR00552">
    <property type="entry name" value="nadE"/>
    <property type="match status" value="1"/>
</dbReference>
<dbReference type="EC" id="6.3.1.5" evidence="11 13"/>
<keyword evidence="3 13" id="KW-0436">Ligase</keyword>
<evidence type="ECO:0000256" key="11">
    <source>
        <dbReference type="ARBA" id="ARBA00066987"/>
    </source>
</evidence>
<dbReference type="PANTHER" id="PTHR23090">
    <property type="entry name" value="NH 3 /GLUTAMINE-DEPENDENT NAD + SYNTHETASE"/>
    <property type="match status" value="1"/>
</dbReference>
<evidence type="ECO:0000256" key="5">
    <source>
        <dbReference type="ARBA" id="ARBA00022741"/>
    </source>
</evidence>
<evidence type="ECO:0000256" key="4">
    <source>
        <dbReference type="ARBA" id="ARBA00022723"/>
    </source>
</evidence>
<feature type="binding site" evidence="13">
    <location>
        <begin position="46"/>
        <end position="53"/>
    </location>
    <ligand>
        <name>ATP</name>
        <dbReference type="ChEBI" id="CHEBI:30616"/>
    </ligand>
</feature>
<evidence type="ECO:0000256" key="10">
    <source>
        <dbReference type="ARBA" id="ARBA00055966"/>
    </source>
</evidence>
<dbReference type="RefSeq" id="WP_136454941.1">
    <property type="nucleotide sequence ID" value="NZ_SSWH01000009.1"/>
</dbReference>
<dbReference type="SUPFAM" id="SSF52402">
    <property type="entry name" value="Adenine nucleotide alpha hydrolases-like"/>
    <property type="match status" value="1"/>
</dbReference>
<accession>A0A4S5E332</accession>
<evidence type="ECO:0000256" key="2">
    <source>
        <dbReference type="ARBA" id="ARBA00011738"/>
    </source>
</evidence>
<feature type="binding site" evidence="13">
    <location>
        <position position="52"/>
    </location>
    <ligand>
        <name>Mg(2+)</name>
        <dbReference type="ChEBI" id="CHEBI:18420"/>
    </ligand>
</feature>
<gene>
    <name evidence="13 17" type="primary">nadE</name>
    <name evidence="17" type="ORF">E8P82_11190</name>
</gene>
<dbReference type="UniPathway" id="UPA00253">
    <property type="reaction ID" value="UER00333"/>
</dbReference>
<evidence type="ECO:0000256" key="15">
    <source>
        <dbReference type="RuleBase" id="RU003812"/>
    </source>
</evidence>
<keyword evidence="8 13" id="KW-0520">NAD</keyword>
<dbReference type="Proteomes" id="UP000305233">
    <property type="component" value="Unassembled WGS sequence"/>
</dbReference>
<comment type="subunit">
    <text evidence="2 13">Homodimer.</text>
</comment>
<keyword evidence="7 13" id="KW-0460">Magnesium</keyword>
<comment type="caution">
    <text evidence="17">The sequence shown here is derived from an EMBL/GenBank/DDBJ whole genome shotgun (WGS) entry which is preliminary data.</text>
</comment>
<dbReference type="InterPro" id="IPR003694">
    <property type="entry name" value="NAD_synthase"/>
</dbReference>
<evidence type="ECO:0000256" key="12">
    <source>
        <dbReference type="ARBA" id="ARBA00070926"/>
    </source>
</evidence>
<evidence type="ECO:0000256" key="8">
    <source>
        <dbReference type="ARBA" id="ARBA00023027"/>
    </source>
</evidence>
<keyword evidence="4 13" id="KW-0479">Metal-binding</keyword>
<comment type="catalytic activity">
    <reaction evidence="9 13 15">
        <text>deamido-NAD(+) + NH4(+) + ATP = AMP + diphosphate + NAD(+) + H(+)</text>
        <dbReference type="Rhea" id="RHEA:21188"/>
        <dbReference type="ChEBI" id="CHEBI:15378"/>
        <dbReference type="ChEBI" id="CHEBI:28938"/>
        <dbReference type="ChEBI" id="CHEBI:30616"/>
        <dbReference type="ChEBI" id="CHEBI:33019"/>
        <dbReference type="ChEBI" id="CHEBI:57540"/>
        <dbReference type="ChEBI" id="CHEBI:58437"/>
        <dbReference type="ChEBI" id="CHEBI:456215"/>
        <dbReference type="EC" id="6.3.1.5"/>
    </reaction>
</comment>
<dbReference type="GO" id="GO:0046872">
    <property type="term" value="F:metal ion binding"/>
    <property type="evidence" value="ECO:0007669"/>
    <property type="project" value="UniProtKB-KW"/>
</dbReference>
<evidence type="ECO:0000313" key="17">
    <source>
        <dbReference type="EMBL" id="THJ65841.1"/>
    </source>
</evidence>
<dbReference type="FunFam" id="3.40.50.620:FF:000015">
    <property type="entry name" value="NH(3)-dependent NAD(+) synthetase"/>
    <property type="match status" value="1"/>
</dbReference>
<dbReference type="InterPro" id="IPR022310">
    <property type="entry name" value="NAD/GMP_synthase"/>
</dbReference>
<name>A0A4S5E332_9MICC</name>
<feature type="binding site" evidence="13">
    <location>
        <position position="179"/>
    </location>
    <ligand>
        <name>deamido-NAD(+)</name>
        <dbReference type="ChEBI" id="CHEBI:58437"/>
        <note>ligand shared between two neighboring subunits</note>
    </ligand>
</feature>
<evidence type="ECO:0000256" key="3">
    <source>
        <dbReference type="ARBA" id="ARBA00022598"/>
    </source>
</evidence>
<dbReference type="HAMAP" id="MF_00193">
    <property type="entry name" value="NadE_ammonia_dep"/>
    <property type="match status" value="1"/>
</dbReference>
<dbReference type="NCBIfam" id="NF001979">
    <property type="entry name" value="PRK00768.1"/>
    <property type="match status" value="1"/>
</dbReference>
<dbReference type="GO" id="GO:0009435">
    <property type="term" value="P:NAD+ biosynthetic process"/>
    <property type="evidence" value="ECO:0007669"/>
    <property type="project" value="UniProtKB-UniRule"/>
</dbReference>
<feature type="binding site" evidence="13">
    <location>
        <position position="159"/>
    </location>
    <ligand>
        <name>ATP</name>
        <dbReference type="ChEBI" id="CHEBI:30616"/>
    </ligand>
</feature>
<evidence type="ECO:0000259" key="16">
    <source>
        <dbReference type="Pfam" id="PF02540"/>
    </source>
</evidence>
<keyword evidence="6 13" id="KW-0067">ATP-binding</keyword>
<dbReference type="GO" id="GO:0003952">
    <property type="term" value="F:NAD+ synthase (glutamine-hydrolyzing) activity"/>
    <property type="evidence" value="ECO:0007669"/>
    <property type="project" value="InterPro"/>
</dbReference>
<dbReference type="Pfam" id="PF02540">
    <property type="entry name" value="NAD_synthase"/>
    <property type="match status" value="1"/>
</dbReference>
<sequence>MRETQAQIIRAMGVKPTIDPSAEIRRRVRFLKDYVDATGTRGFVLGISGGLDSTLAGRLAQLAVDELRAEGMDADFIAVRLPYQVQHDEDDAQAALAFIQPRTSQVFNVGPAVDGIQQEYTAATGEPISDFTKGNAKARVRMVAQYAIAGQQNLVVVGTDHGAESVTGFFTKFGDGGADILPLHGLNKRQNRALLRELGAPAALADKVPTADLLDVSPGRSDEQELGLGYDQIDDYLEGREVPVEVAEAIEHRYRISRHKRTLPVTVSDSWWREE</sequence>
<comment type="pathway">
    <text evidence="13">Cofactor biosynthesis; NAD(+) biosynthesis; NAD(+) from deamido-NAD(+) (ammonia route): step 1/1.</text>
</comment>
<dbReference type="InterPro" id="IPR022926">
    <property type="entry name" value="NH(3)-dep_NAD(+)_synth"/>
</dbReference>
<feature type="binding site" description="in other chain" evidence="13">
    <location>
        <position position="172"/>
    </location>
    <ligand>
        <name>deamido-NAD(+)</name>
        <dbReference type="ChEBI" id="CHEBI:58437"/>
        <note>ligand shared between two neighboring subunits</note>
    </ligand>
</feature>
<dbReference type="AlphaFoldDB" id="A0A4S5E332"/>
<feature type="domain" description="NAD/GMP synthase" evidence="16">
    <location>
        <begin position="24"/>
        <end position="264"/>
    </location>
</feature>
<feature type="binding site" description="in other chain" evidence="13">
    <location>
        <position position="139"/>
    </location>
    <ligand>
        <name>deamido-NAD(+)</name>
        <dbReference type="ChEBI" id="CHEBI:58437"/>
        <note>ligand shared between two neighboring subunits</note>
    </ligand>
</feature>
<keyword evidence="5 13" id="KW-0547">Nucleotide-binding</keyword>
<dbReference type="CDD" id="cd00553">
    <property type="entry name" value="NAD_synthase"/>
    <property type="match status" value="1"/>
</dbReference>
<evidence type="ECO:0000256" key="7">
    <source>
        <dbReference type="ARBA" id="ARBA00022842"/>
    </source>
</evidence>
<evidence type="ECO:0000256" key="13">
    <source>
        <dbReference type="HAMAP-Rule" id="MF_00193"/>
    </source>
</evidence>
<dbReference type="GO" id="GO:0004359">
    <property type="term" value="F:glutaminase activity"/>
    <property type="evidence" value="ECO:0007669"/>
    <property type="project" value="InterPro"/>
</dbReference>
<protein>
    <recommendedName>
        <fullName evidence="12 13">NH(3)-dependent NAD(+) synthetase</fullName>
        <ecNumber evidence="11 13">6.3.1.5</ecNumber>
    </recommendedName>
</protein>
<dbReference type="PANTHER" id="PTHR23090:SF7">
    <property type="entry name" value="NH(3)-DEPENDENT NAD(+) SYNTHETASE"/>
    <property type="match status" value="1"/>
</dbReference>
<dbReference type="InterPro" id="IPR014729">
    <property type="entry name" value="Rossmann-like_a/b/a_fold"/>
</dbReference>
<keyword evidence="18" id="KW-1185">Reference proteome</keyword>
<feature type="binding site" description="in other chain" evidence="13">
    <location>
        <begin position="259"/>
        <end position="260"/>
    </location>
    <ligand>
        <name>deamido-NAD(+)</name>
        <dbReference type="ChEBI" id="CHEBI:58437"/>
        <note>ligand shared between two neighboring subunits</note>
    </ligand>
</feature>
<feature type="binding site" evidence="13">
    <location>
        <position position="164"/>
    </location>
    <ligand>
        <name>Mg(2+)</name>
        <dbReference type="ChEBI" id="CHEBI:18420"/>
    </ligand>
</feature>
<organism evidence="17 18">
    <name type="scientific">Arthrobacter echini</name>
    <dbReference type="NCBI Taxonomy" id="1529066"/>
    <lineage>
        <taxon>Bacteria</taxon>
        <taxon>Bacillati</taxon>
        <taxon>Actinomycetota</taxon>
        <taxon>Actinomycetes</taxon>
        <taxon>Micrococcales</taxon>
        <taxon>Micrococcaceae</taxon>
        <taxon>Arthrobacter</taxon>
    </lineage>
</organism>
<evidence type="ECO:0000313" key="18">
    <source>
        <dbReference type="Proteomes" id="UP000305233"/>
    </source>
</evidence>
<evidence type="ECO:0000256" key="6">
    <source>
        <dbReference type="ARBA" id="ARBA00022840"/>
    </source>
</evidence>
<dbReference type="GO" id="GO:0005737">
    <property type="term" value="C:cytoplasm"/>
    <property type="evidence" value="ECO:0007669"/>
    <property type="project" value="InterPro"/>
</dbReference>
<dbReference type="EMBL" id="SSWH01000009">
    <property type="protein sequence ID" value="THJ65841.1"/>
    <property type="molecule type" value="Genomic_DNA"/>
</dbReference>
<dbReference type="OrthoDB" id="3266517at2"/>
<feature type="binding site" evidence="13">
    <location>
        <position position="210"/>
    </location>
    <ligand>
        <name>ATP</name>
        <dbReference type="ChEBI" id="CHEBI:30616"/>
    </ligand>
</feature>
<feature type="binding site" evidence="13">
    <location>
        <position position="188"/>
    </location>
    <ligand>
        <name>ATP</name>
        <dbReference type="ChEBI" id="CHEBI:30616"/>
    </ligand>
</feature>
<reference evidence="17 18" key="1">
    <citation type="submission" date="2019-04" db="EMBL/GenBank/DDBJ databases">
        <authorList>
            <person name="Liu Q."/>
            <person name="Xin Y.-H."/>
        </authorList>
    </citation>
    <scope>NUCLEOTIDE SEQUENCE [LARGE SCALE GENOMIC DNA]</scope>
    <source>
        <strain evidence="17 18">AM23</strain>
    </source>
</reference>
<evidence type="ECO:0000256" key="9">
    <source>
        <dbReference type="ARBA" id="ARBA00051206"/>
    </source>
</evidence>
<dbReference type="GO" id="GO:0005524">
    <property type="term" value="F:ATP binding"/>
    <property type="evidence" value="ECO:0007669"/>
    <property type="project" value="UniProtKB-UniRule"/>
</dbReference>
<proteinExistence type="inferred from homology"/>
<comment type="similarity">
    <text evidence="1 13 14">Belongs to the NAD synthetase family.</text>
</comment>
<comment type="function">
    <text evidence="10 13">Catalyzes the ATP-dependent amidation of deamido-NAD to form NAD. Uses ammonia as a nitrogen source.</text>
</comment>